<dbReference type="Proteomes" id="UP000430146">
    <property type="component" value="Unassembled WGS sequence"/>
</dbReference>
<proteinExistence type="predicted"/>
<dbReference type="EMBL" id="CACSIP010000040">
    <property type="protein sequence ID" value="CAA0130859.1"/>
    <property type="molecule type" value="Genomic_DNA"/>
</dbReference>
<organism evidence="2 3">
    <name type="scientific">Mycolicibacterium vanbaalenii</name>
    <name type="common">Mycobacterium vanbaalenii</name>
    <dbReference type="NCBI Taxonomy" id="110539"/>
    <lineage>
        <taxon>Bacteria</taxon>
        <taxon>Bacillati</taxon>
        <taxon>Actinomycetota</taxon>
        <taxon>Actinomycetes</taxon>
        <taxon>Mycobacteriales</taxon>
        <taxon>Mycobacteriaceae</taxon>
        <taxon>Mycolicibacterium</taxon>
    </lineage>
</organism>
<feature type="chain" id="PRO_5039583814" description="Secreted protein" evidence="1">
    <location>
        <begin position="26"/>
        <end position="146"/>
    </location>
</feature>
<sequence length="146" mass="15514">MLFCKPLPLVAAAAVGLFAASAVIADVDAGAQPGLHHVRYTVGASEDIANAEIYYRDTQPPNWAEYSHNTYLYTPNAEANLGPGQPWVLEAMLADPEDWAMVVVGLPGPTTAPLTEPGFVCELRVDDVVVATDSGTKGALCSLRTW</sequence>
<evidence type="ECO:0008006" key="4">
    <source>
        <dbReference type="Google" id="ProtNLM"/>
    </source>
</evidence>
<evidence type="ECO:0000313" key="2">
    <source>
        <dbReference type="EMBL" id="CAA0130859.1"/>
    </source>
</evidence>
<protein>
    <recommendedName>
        <fullName evidence="4">Secreted protein</fullName>
    </recommendedName>
</protein>
<keyword evidence="3" id="KW-1185">Reference proteome</keyword>
<gene>
    <name evidence="2" type="ORF">AELLOGFF_05818</name>
</gene>
<dbReference type="OrthoDB" id="4637404at2"/>
<dbReference type="PIRSF" id="PIRSF021591">
    <property type="entry name" value="UCP021591"/>
    <property type="match status" value="1"/>
</dbReference>
<dbReference type="RefSeq" id="WP_159233762.1">
    <property type="nucleotide sequence ID" value="NZ_CACSIP010000040.1"/>
</dbReference>
<evidence type="ECO:0000256" key="1">
    <source>
        <dbReference type="SAM" id="SignalP"/>
    </source>
</evidence>
<accession>A0A5S9R6W2</accession>
<name>A0A5S9R6W2_MYCVN</name>
<keyword evidence="1" id="KW-0732">Signal</keyword>
<dbReference type="AlphaFoldDB" id="A0A5S9R6W2"/>
<reference evidence="2 3" key="1">
    <citation type="submission" date="2019-11" db="EMBL/GenBank/DDBJ databases">
        <authorList>
            <person name="Holert J."/>
        </authorList>
    </citation>
    <scope>NUCLEOTIDE SEQUENCE [LARGE SCALE GENOMIC DNA]</scope>
    <source>
        <strain evidence="2">BC8_1</strain>
    </source>
</reference>
<feature type="signal peptide" evidence="1">
    <location>
        <begin position="1"/>
        <end position="25"/>
    </location>
</feature>
<dbReference type="InterPro" id="IPR016793">
    <property type="entry name" value="UCP021591"/>
</dbReference>
<evidence type="ECO:0000313" key="3">
    <source>
        <dbReference type="Proteomes" id="UP000430146"/>
    </source>
</evidence>